<feature type="transmembrane region" description="Helical" evidence="1">
    <location>
        <begin position="123"/>
        <end position="140"/>
    </location>
</feature>
<feature type="transmembrane region" description="Helical" evidence="1">
    <location>
        <begin position="12"/>
        <end position="29"/>
    </location>
</feature>
<feature type="transmembrane region" description="Helical" evidence="1">
    <location>
        <begin position="214"/>
        <end position="233"/>
    </location>
</feature>
<feature type="transmembrane region" description="Helical" evidence="1">
    <location>
        <begin position="146"/>
        <end position="162"/>
    </location>
</feature>
<organism evidence="2 3">
    <name type="scientific">Candidatus Woesebacteria bacterium GW2011_GWA1_39_21b</name>
    <dbReference type="NCBI Taxonomy" id="1618551"/>
    <lineage>
        <taxon>Bacteria</taxon>
        <taxon>Candidatus Woeseibacteriota</taxon>
    </lineage>
</organism>
<name>A0A0G0NMG3_9BACT</name>
<accession>A0A0G0NMG3</accession>
<evidence type="ECO:0008006" key="4">
    <source>
        <dbReference type="Google" id="ProtNLM"/>
    </source>
</evidence>
<reference evidence="2 3" key="1">
    <citation type="journal article" date="2015" name="Nature">
        <title>rRNA introns, odd ribosomes, and small enigmatic genomes across a large radiation of phyla.</title>
        <authorList>
            <person name="Brown C.T."/>
            <person name="Hug L.A."/>
            <person name="Thomas B.C."/>
            <person name="Sharon I."/>
            <person name="Castelle C.J."/>
            <person name="Singh A."/>
            <person name="Wilkins M.J."/>
            <person name="Williams K.H."/>
            <person name="Banfield J.F."/>
        </authorList>
    </citation>
    <scope>NUCLEOTIDE SEQUENCE [LARGE SCALE GENOMIC DNA]</scope>
</reference>
<dbReference type="AlphaFoldDB" id="A0A0G0NMG3"/>
<dbReference type="EMBL" id="LBWQ01000006">
    <property type="protein sequence ID" value="KKR14011.1"/>
    <property type="molecule type" value="Genomic_DNA"/>
</dbReference>
<keyword evidence="1" id="KW-0472">Membrane</keyword>
<dbReference type="Proteomes" id="UP000034690">
    <property type="component" value="Unassembled WGS sequence"/>
</dbReference>
<evidence type="ECO:0000313" key="3">
    <source>
        <dbReference type="Proteomes" id="UP000034690"/>
    </source>
</evidence>
<keyword evidence="1" id="KW-1133">Transmembrane helix</keyword>
<evidence type="ECO:0000313" key="2">
    <source>
        <dbReference type="EMBL" id="KKR14011.1"/>
    </source>
</evidence>
<proteinExistence type="predicted"/>
<evidence type="ECO:0000256" key="1">
    <source>
        <dbReference type="SAM" id="Phobius"/>
    </source>
</evidence>
<protein>
    <recommendedName>
        <fullName evidence="4">Glycosyltransferase RgtA/B/C/D-like domain-containing protein</fullName>
    </recommendedName>
</protein>
<comment type="caution">
    <text evidence="2">The sequence shown here is derived from an EMBL/GenBank/DDBJ whole genome shotgun (WGS) entry which is preliminary data.</text>
</comment>
<gene>
    <name evidence="2" type="ORF">UT40_C0006G0001</name>
</gene>
<keyword evidence="1" id="KW-0812">Transmembrane</keyword>
<feature type="transmembrane region" description="Helical" evidence="1">
    <location>
        <begin position="174"/>
        <end position="202"/>
    </location>
</feature>
<feature type="non-terminal residue" evidence="2">
    <location>
        <position position="234"/>
    </location>
</feature>
<feature type="transmembrane region" description="Helical" evidence="1">
    <location>
        <begin position="79"/>
        <end position="111"/>
    </location>
</feature>
<sequence length="234" mass="27048">MILTRKKTNIKDKLMLLIILILVFWKFFIPGPRVANDFPYVYPESLKIGFSIPPTWQIIGGEGMGENGILTMWSWPNNLVFGLLGILSFSFEIVERIFLLLSLILGVISIYKLLIKYQIGRSGIFIATLFYLTTTYFVLLIDGGQLKIALAYTFLPLTFVLFEEAYRSSLKSKLFAGLGMFILGFLDIRFVYVLLILLFLRFLYKLFLISRSKVAYWFLEWIYVMGMSTIIFLG</sequence>